<feature type="compositionally biased region" description="Basic and acidic residues" evidence="1">
    <location>
        <begin position="210"/>
        <end position="221"/>
    </location>
</feature>
<evidence type="ECO:0000256" key="1">
    <source>
        <dbReference type="SAM" id="MobiDB-lite"/>
    </source>
</evidence>
<dbReference type="Proteomes" id="UP001154078">
    <property type="component" value="Chromosome 1"/>
</dbReference>
<feature type="region of interest" description="Disordered" evidence="1">
    <location>
        <begin position="987"/>
        <end position="1011"/>
    </location>
</feature>
<protein>
    <recommendedName>
        <fullName evidence="4">BED-type domain-containing protein</fullName>
    </recommendedName>
</protein>
<dbReference type="PANTHER" id="PTHR46601:SF1">
    <property type="entry name" value="ADF-H DOMAIN-CONTAINING PROTEIN"/>
    <property type="match status" value="1"/>
</dbReference>
<reference evidence="2" key="1">
    <citation type="submission" date="2021-12" db="EMBL/GenBank/DDBJ databases">
        <authorList>
            <person name="King R."/>
        </authorList>
    </citation>
    <scope>NUCLEOTIDE SEQUENCE</scope>
</reference>
<dbReference type="OrthoDB" id="6772600at2759"/>
<feature type="region of interest" description="Disordered" evidence="1">
    <location>
        <begin position="59"/>
        <end position="152"/>
    </location>
</feature>
<feature type="compositionally biased region" description="Basic residues" evidence="1">
    <location>
        <begin position="83"/>
        <end position="95"/>
    </location>
</feature>
<evidence type="ECO:0000313" key="2">
    <source>
        <dbReference type="EMBL" id="CAH0547283.1"/>
    </source>
</evidence>
<dbReference type="PANTHER" id="PTHR46601">
    <property type="entry name" value="ULP_PROTEASE DOMAIN-CONTAINING PROTEIN"/>
    <property type="match status" value="1"/>
</dbReference>
<feature type="compositionally biased region" description="Polar residues" evidence="1">
    <location>
        <begin position="446"/>
        <end position="458"/>
    </location>
</feature>
<keyword evidence="3" id="KW-1185">Reference proteome</keyword>
<proteinExistence type="predicted"/>
<evidence type="ECO:0000313" key="3">
    <source>
        <dbReference type="Proteomes" id="UP001154078"/>
    </source>
</evidence>
<feature type="region of interest" description="Disordered" evidence="1">
    <location>
        <begin position="176"/>
        <end position="412"/>
    </location>
</feature>
<organism evidence="2 3">
    <name type="scientific">Brassicogethes aeneus</name>
    <name type="common">Rape pollen beetle</name>
    <name type="synonym">Meligethes aeneus</name>
    <dbReference type="NCBI Taxonomy" id="1431903"/>
    <lineage>
        <taxon>Eukaryota</taxon>
        <taxon>Metazoa</taxon>
        <taxon>Ecdysozoa</taxon>
        <taxon>Arthropoda</taxon>
        <taxon>Hexapoda</taxon>
        <taxon>Insecta</taxon>
        <taxon>Pterygota</taxon>
        <taxon>Neoptera</taxon>
        <taxon>Endopterygota</taxon>
        <taxon>Coleoptera</taxon>
        <taxon>Polyphaga</taxon>
        <taxon>Cucujiformia</taxon>
        <taxon>Nitidulidae</taxon>
        <taxon>Meligethinae</taxon>
        <taxon>Brassicogethes</taxon>
    </lineage>
</organism>
<evidence type="ECO:0008006" key="4">
    <source>
        <dbReference type="Google" id="ProtNLM"/>
    </source>
</evidence>
<feature type="compositionally biased region" description="Basic residues" evidence="1">
    <location>
        <begin position="360"/>
        <end position="369"/>
    </location>
</feature>
<feature type="region of interest" description="Disordered" evidence="1">
    <location>
        <begin position="444"/>
        <end position="463"/>
    </location>
</feature>
<dbReference type="AlphaFoldDB" id="A0A9P0F9X4"/>
<feature type="compositionally biased region" description="Basic and acidic residues" evidence="1">
    <location>
        <begin position="96"/>
        <end position="152"/>
    </location>
</feature>
<feature type="compositionally biased region" description="Low complexity" evidence="1">
    <location>
        <begin position="179"/>
        <end position="194"/>
    </location>
</feature>
<feature type="compositionally biased region" description="Polar residues" evidence="1">
    <location>
        <begin position="246"/>
        <end position="280"/>
    </location>
</feature>
<feature type="compositionally biased region" description="Basic residues" evidence="1">
    <location>
        <begin position="402"/>
        <end position="412"/>
    </location>
</feature>
<gene>
    <name evidence="2" type="ORF">MELIAE_LOCUS1304</name>
</gene>
<dbReference type="EMBL" id="OV121132">
    <property type="protein sequence ID" value="CAH0547283.1"/>
    <property type="molecule type" value="Genomic_DNA"/>
</dbReference>
<feature type="compositionally biased region" description="Basic residues" evidence="1">
    <location>
        <begin position="298"/>
        <end position="309"/>
    </location>
</feature>
<sequence length="1126" mass="131706">MDSDIIIEEDVMQDVYNKNNNQNGTESYKTAHKLKEIQSNTLFEDESVVMEDVTKEVENVTSPANVEEVEEIGNESPVDENKPRKKRNLKKRKNKENRVRLMDAKYEKMKNRLKIDREKAARRRDEEKKEKFKKKEREKIKNDIKAKIQTNENDKSSELMELLRAKEEIEQKIKKIKESQNQNNENVNNSSTVEDTYHNLISLNTKPKNTKIEGKKEENIVFKKHQTTPKIKENQGKLETKKENDNNPNDNLTVQVTKHICTSLNNKPGNTKFGSKIQENPSKKKKTASSKSEQEKRKAVRDRVRKHRLTLSEEKLDEKRRKDREKYREKKEKGLVKSVKDLSKRQQVTKRKNWKEASQRYRKHKISRKRGAEFIENTTPPSTPDIMENQPNLMEPNSSRRNAGRKKIKSNRSKVYRKLVKSEKENKSLKTALERYKKRFYRKNCTPKSPASPSSKVNEITKGLPVPPQIKRKLLLGETILTEIKDKRRNSNSQKEKQILSKMITGKYFRKYKLITEVRDIIPYRTEKKHPINSKFTQYERKKRNEVRTKKIIMKIKEFLQRDEHSKMCPEIKDKRRNSNSQKEKQILSKMITGKYFRKYKLITEVRDIIPYRTEKKHPINSKFTQYERKKRNEVRTKKIIMKIKEFLQRDEHSKMCPGKLKLEGKNMDSEITFQQWASVKEERQIKNKQVSVKRTVKKSMVTTANKIITLMHSKLCDYKKHVYIMYHQLRELQAKKQFIEEDELIFHIDFAENYVAKYSMEIQSMHFGASKKQISLHTGVLYTNNSKQTFCSVSDNLDHQAHAVWAHLKQILKQLSLNIANIHTIHFFSDGPTSQYKNRSNIYYLLKIVPSIFPTVNKISWNYSESGHGKGPMDGVGGSLKRCADRIVLQGTDITCASVFLKELQKTTSVKLWEVCESEVLHLKKILPKKIPAIPGIMAIHQIIWSKRDPNFILLRQLSCFSCEGLCHHQVDLADVRLRFVPPGMAESASKPSETKYQSHKRKADNQQSFLTETKSGKTAKCKKCQAILQTKSGSTNKGLLTHLLKIYKIDIKAKRNVQAESTLESSSTSTILSKELIKHKQTKISYYFGFKNDKSLEAMLARMVSVDNIPFSKFVTSADLKYLR</sequence>
<feature type="compositionally biased region" description="Basic and acidic residues" evidence="1">
    <location>
        <begin position="310"/>
        <end position="344"/>
    </location>
</feature>
<feature type="compositionally biased region" description="Basic and acidic residues" evidence="1">
    <location>
        <begin position="230"/>
        <end position="245"/>
    </location>
</feature>
<accession>A0A9P0F9X4</accession>
<name>A0A9P0F9X4_BRAAE</name>
<feature type="compositionally biased region" description="Polar residues" evidence="1">
    <location>
        <begin position="389"/>
        <end position="401"/>
    </location>
</feature>